<dbReference type="EMBL" id="UINC01014158">
    <property type="protein sequence ID" value="SVA60612.1"/>
    <property type="molecule type" value="Genomic_DNA"/>
</dbReference>
<proteinExistence type="predicted"/>
<evidence type="ECO:0000313" key="2">
    <source>
        <dbReference type="EMBL" id="SVA60612.1"/>
    </source>
</evidence>
<protein>
    <recommendedName>
        <fullName evidence="3">Major facilitator superfamily (MFS) profile domain-containing protein</fullName>
    </recommendedName>
</protein>
<reference evidence="2" key="1">
    <citation type="submission" date="2018-05" db="EMBL/GenBank/DDBJ databases">
        <authorList>
            <person name="Lanie J.A."/>
            <person name="Ng W.-L."/>
            <person name="Kazmierczak K.M."/>
            <person name="Andrzejewski T.M."/>
            <person name="Davidsen T.M."/>
            <person name="Wayne K.J."/>
            <person name="Tettelin H."/>
            <person name="Glass J.I."/>
            <person name="Rusch D."/>
            <person name="Podicherti R."/>
            <person name="Tsui H.-C.T."/>
            <person name="Winkler M.E."/>
        </authorList>
    </citation>
    <scope>NUCLEOTIDE SEQUENCE</scope>
</reference>
<feature type="transmembrane region" description="Helical" evidence="1">
    <location>
        <begin position="37"/>
        <end position="62"/>
    </location>
</feature>
<feature type="transmembrane region" description="Helical" evidence="1">
    <location>
        <begin position="7"/>
        <end position="31"/>
    </location>
</feature>
<feature type="non-terminal residue" evidence="2">
    <location>
        <position position="80"/>
    </location>
</feature>
<gene>
    <name evidence="2" type="ORF">METZ01_LOCUS113466</name>
</gene>
<evidence type="ECO:0008006" key="3">
    <source>
        <dbReference type="Google" id="ProtNLM"/>
    </source>
</evidence>
<keyword evidence="1" id="KW-0812">Transmembrane</keyword>
<organism evidence="2">
    <name type="scientific">marine metagenome</name>
    <dbReference type="NCBI Taxonomy" id="408172"/>
    <lineage>
        <taxon>unclassified sequences</taxon>
        <taxon>metagenomes</taxon>
        <taxon>ecological metagenomes</taxon>
    </lineage>
</organism>
<sequence>MLNRNLIILIFSQIFSFTVAPVTVFLSGIIASGMIDIKYIATLPTALTVVGTATGTVFASYLMSIKGRKFGFIFSSLMSS</sequence>
<evidence type="ECO:0000256" key="1">
    <source>
        <dbReference type="SAM" id="Phobius"/>
    </source>
</evidence>
<keyword evidence="1" id="KW-1133">Transmembrane helix</keyword>
<keyword evidence="1" id="KW-0472">Membrane</keyword>
<accession>A0A381X7T4</accession>
<name>A0A381X7T4_9ZZZZ</name>
<dbReference type="AlphaFoldDB" id="A0A381X7T4"/>